<dbReference type="RefSeq" id="WP_372565027.1">
    <property type="nucleotide sequence ID" value="NZ_JBGOSP010000017.1"/>
</dbReference>
<evidence type="ECO:0000313" key="2">
    <source>
        <dbReference type="EMBL" id="MFA3840495.1"/>
    </source>
</evidence>
<organism evidence="2 3">
    <name type="scientific">Streptomyces aureus</name>
    <dbReference type="NCBI Taxonomy" id="193461"/>
    <lineage>
        <taxon>Bacteria</taxon>
        <taxon>Bacillati</taxon>
        <taxon>Actinomycetota</taxon>
        <taxon>Actinomycetes</taxon>
        <taxon>Kitasatosporales</taxon>
        <taxon>Streptomycetaceae</taxon>
        <taxon>Streptomyces</taxon>
    </lineage>
</organism>
<feature type="compositionally biased region" description="Polar residues" evidence="1">
    <location>
        <begin position="1"/>
        <end position="12"/>
    </location>
</feature>
<reference evidence="2 3" key="1">
    <citation type="submission" date="2024-08" db="EMBL/GenBank/DDBJ databases">
        <title>Genome sequence of Streptomyces aureus CACIA-1.46HGO.</title>
        <authorList>
            <person name="Evangelista-Martinez Z."/>
        </authorList>
    </citation>
    <scope>NUCLEOTIDE SEQUENCE [LARGE SCALE GENOMIC DNA]</scope>
    <source>
        <strain evidence="2 3">CACIA-1.46HGO</strain>
    </source>
</reference>
<evidence type="ECO:0000313" key="3">
    <source>
        <dbReference type="Proteomes" id="UP001571476"/>
    </source>
</evidence>
<accession>A0ABV4SQ39</accession>
<feature type="region of interest" description="Disordered" evidence="1">
    <location>
        <begin position="1"/>
        <end position="31"/>
    </location>
</feature>
<sequence length="69" mass="6823">MNSAPQVQTTEISDAELANVSGGLSPHASVTAGPATISDASVLAQLDAAKNEALGALGQYHQAGVSVSF</sequence>
<comment type="caution">
    <text evidence="2">The sequence shown here is derived from an EMBL/GenBank/DDBJ whole genome shotgun (WGS) entry which is preliminary data.</text>
</comment>
<keyword evidence="3" id="KW-1185">Reference proteome</keyword>
<gene>
    <name evidence="2" type="ORF">ACEG43_30625</name>
</gene>
<proteinExistence type="predicted"/>
<dbReference type="NCBIfam" id="TIGR01847">
    <property type="entry name" value="bacteriocin_sig"/>
    <property type="match status" value="1"/>
</dbReference>
<dbReference type="InterPro" id="IPR010133">
    <property type="entry name" value="Bacteriocin_signal_seq"/>
</dbReference>
<dbReference type="EMBL" id="JBGOSP010000017">
    <property type="protein sequence ID" value="MFA3840495.1"/>
    <property type="molecule type" value="Genomic_DNA"/>
</dbReference>
<name>A0ABV4SQ39_9ACTN</name>
<dbReference type="Proteomes" id="UP001571476">
    <property type="component" value="Unassembled WGS sequence"/>
</dbReference>
<evidence type="ECO:0000256" key="1">
    <source>
        <dbReference type="SAM" id="MobiDB-lite"/>
    </source>
</evidence>
<protein>
    <submittedName>
        <fullName evidence="2">Bacteriocin</fullName>
    </submittedName>
</protein>